<dbReference type="OrthoDB" id="2018152at2759"/>
<proteinExistence type="predicted"/>
<dbReference type="EMBL" id="CM018041">
    <property type="protein sequence ID" value="KAA8533730.1"/>
    <property type="molecule type" value="Genomic_DNA"/>
</dbReference>
<gene>
    <name evidence="1" type="ORF">F0562_031247</name>
</gene>
<organism evidence="1 2">
    <name type="scientific">Nyssa sinensis</name>
    <dbReference type="NCBI Taxonomy" id="561372"/>
    <lineage>
        <taxon>Eukaryota</taxon>
        <taxon>Viridiplantae</taxon>
        <taxon>Streptophyta</taxon>
        <taxon>Embryophyta</taxon>
        <taxon>Tracheophyta</taxon>
        <taxon>Spermatophyta</taxon>
        <taxon>Magnoliopsida</taxon>
        <taxon>eudicotyledons</taxon>
        <taxon>Gunneridae</taxon>
        <taxon>Pentapetalae</taxon>
        <taxon>asterids</taxon>
        <taxon>Cornales</taxon>
        <taxon>Nyssaceae</taxon>
        <taxon>Nyssa</taxon>
    </lineage>
</organism>
<accession>A0A5J5AT76</accession>
<dbReference type="AlphaFoldDB" id="A0A5J5AT76"/>
<sequence length="566" mass="64086">MRTRFLNVDYFNSASIQATETLEFLRLPLPQLPPSNLSNFEDIRCFDDVSALDVSLEIDRFQIHESLSKFFSDVLPHTINVEIGDLTNTQSYSPKYCFDEQRNFSSQKSVEIRISEKEAVVPHDEKKVGSQRNLGPETVEFELPKKENGTSFDAHGKNSFEFAQFETPELDLFVETACIFKKEDMQIFSEVLEVQNIPDMLNLGLTVQYPFEIQESVYSVDDITPKYHMEQKACLLEDDASLGDQFQFYHWHISSSRRNSAIHPETVDDNFVLAVSLFLFEDLQFLDLNSVPDTYSIDSDLKSIDDGMLVLNFVFFGDAPNVPNTEEKKEMLNMPYGGILEIHGGPNEIASSKLLDDGFQERGNGEVLININADNASSLVQSMSQFNDLDFFLNPREASIGKISKPADKTSDIKATCPMISCSDSVAACDTAVARLQQWETKLYQIKLSDDILAVIDNFQKSYLTILKNDTELTNRQYSFLDADNFKFPSIPKEKLMDCIKKTSAHATSLGHGDDNGMAFVTLCAIKQMAWYLCYYGIHITYLYAGKLMSKSGVLEMQTKFPPDLD</sequence>
<evidence type="ECO:0000313" key="2">
    <source>
        <dbReference type="Proteomes" id="UP000325577"/>
    </source>
</evidence>
<dbReference type="PANTHER" id="PTHR35764">
    <property type="entry name" value="PROTEIN SHORTAGE IN CHIASMATA 1"/>
    <property type="match status" value="1"/>
</dbReference>
<dbReference type="Proteomes" id="UP000325577">
    <property type="component" value="Linkage Group LG18"/>
</dbReference>
<keyword evidence="2" id="KW-1185">Reference proteome</keyword>
<protein>
    <submittedName>
        <fullName evidence="1">Uncharacterized protein</fullName>
    </submittedName>
</protein>
<name>A0A5J5AT76_9ASTE</name>
<dbReference type="PANTHER" id="PTHR35764:SF1">
    <property type="entry name" value="PROTEIN SHORTAGE IN CHIASMATA 1"/>
    <property type="match status" value="1"/>
</dbReference>
<evidence type="ECO:0000313" key="1">
    <source>
        <dbReference type="EMBL" id="KAA8533730.1"/>
    </source>
</evidence>
<dbReference type="InterPro" id="IPR038824">
    <property type="entry name" value="SHOC1-like"/>
</dbReference>
<dbReference type="GO" id="GO:0000712">
    <property type="term" value="P:resolution of meiotic recombination intermediates"/>
    <property type="evidence" value="ECO:0007669"/>
    <property type="project" value="TreeGrafter"/>
</dbReference>
<reference evidence="1 2" key="1">
    <citation type="submission" date="2019-09" db="EMBL/GenBank/DDBJ databases">
        <title>A chromosome-level genome assembly of the Chinese tupelo Nyssa sinensis.</title>
        <authorList>
            <person name="Yang X."/>
            <person name="Kang M."/>
            <person name="Yang Y."/>
            <person name="Xiong H."/>
            <person name="Wang M."/>
            <person name="Zhang Z."/>
            <person name="Wang Z."/>
            <person name="Wu H."/>
            <person name="Ma T."/>
            <person name="Liu J."/>
            <person name="Xi Z."/>
        </authorList>
    </citation>
    <scope>NUCLEOTIDE SEQUENCE [LARGE SCALE GENOMIC DNA]</scope>
    <source>
        <strain evidence="1">J267</strain>
        <tissue evidence="1">Leaf</tissue>
    </source>
</reference>